<proteinExistence type="predicted"/>
<evidence type="ECO:0000313" key="2">
    <source>
        <dbReference type="EMBL" id="MFC4753559.1"/>
    </source>
</evidence>
<sequence>MSGSSTDTAPAPSNASASSPISSTPVEERGVTTVPAAVVARIAEQVASEHPRIGGAAGGVLGVRARRDFASRPSAECDLYGAVAVLRLDVGVAFPVDLPATCAGLRARVRERVEMLTGLQVGRLDLEISWLNPAGNTRGALL</sequence>
<comment type="caution">
    <text evidence="2">The sequence shown here is derived from an EMBL/GenBank/DDBJ whole genome shotgun (WGS) entry which is preliminary data.</text>
</comment>
<name>A0ABV9PMG7_9ACTN</name>
<organism evidence="2 3">
    <name type="scientific">Dietzia aurantiaca</name>
    <dbReference type="NCBI Taxonomy" id="983873"/>
    <lineage>
        <taxon>Bacteria</taxon>
        <taxon>Bacillati</taxon>
        <taxon>Actinomycetota</taxon>
        <taxon>Actinomycetes</taxon>
        <taxon>Mycobacteriales</taxon>
        <taxon>Dietziaceae</taxon>
        <taxon>Dietzia</taxon>
    </lineage>
</organism>
<evidence type="ECO:0000256" key="1">
    <source>
        <dbReference type="SAM" id="MobiDB-lite"/>
    </source>
</evidence>
<dbReference type="Proteomes" id="UP001595836">
    <property type="component" value="Unassembled WGS sequence"/>
</dbReference>
<reference evidence="3" key="1">
    <citation type="journal article" date="2019" name="Int. J. Syst. Evol. Microbiol.">
        <title>The Global Catalogue of Microorganisms (GCM) 10K type strain sequencing project: providing services to taxonomists for standard genome sequencing and annotation.</title>
        <authorList>
            <consortium name="The Broad Institute Genomics Platform"/>
            <consortium name="The Broad Institute Genome Sequencing Center for Infectious Disease"/>
            <person name="Wu L."/>
            <person name="Ma J."/>
        </authorList>
    </citation>
    <scope>NUCLEOTIDE SEQUENCE [LARGE SCALE GENOMIC DNA]</scope>
    <source>
        <strain evidence="3">JCM 11882</strain>
    </source>
</reference>
<accession>A0ABV9PMG7</accession>
<feature type="compositionally biased region" description="Low complexity" evidence="1">
    <location>
        <begin position="1"/>
        <end position="25"/>
    </location>
</feature>
<gene>
    <name evidence="2" type="ORF">ACFO7U_02035</name>
</gene>
<dbReference type="RefSeq" id="WP_344989071.1">
    <property type="nucleotide sequence ID" value="NZ_BAABCD010000007.1"/>
</dbReference>
<protein>
    <submittedName>
        <fullName evidence="2">Asp23/Gls24 family envelope stress response protein</fullName>
    </submittedName>
</protein>
<feature type="region of interest" description="Disordered" evidence="1">
    <location>
        <begin position="1"/>
        <end position="29"/>
    </location>
</feature>
<keyword evidence="3" id="KW-1185">Reference proteome</keyword>
<dbReference type="EMBL" id="JBHSHP010000007">
    <property type="protein sequence ID" value="MFC4753559.1"/>
    <property type="molecule type" value="Genomic_DNA"/>
</dbReference>
<evidence type="ECO:0000313" key="3">
    <source>
        <dbReference type="Proteomes" id="UP001595836"/>
    </source>
</evidence>